<reference evidence="2" key="1">
    <citation type="journal article" date="2022" name="Mol. Ecol. Resour.">
        <title>The genomes of chicory, endive, great burdock and yacon provide insights into Asteraceae palaeo-polyploidization history and plant inulin production.</title>
        <authorList>
            <person name="Fan W."/>
            <person name="Wang S."/>
            <person name="Wang H."/>
            <person name="Wang A."/>
            <person name="Jiang F."/>
            <person name="Liu H."/>
            <person name="Zhao H."/>
            <person name="Xu D."/>
            <person name="Zhang Y."/>
        </authorList>
    </citation>
    <scope>NUCLEOTIDE SEQUENCE [LARGE SCALE GENOMIC DNA]</scope>
    <source>
        <strain evidence="2">cv. Punajuju</strain>
    </source>
</reference>
<accession>A0ACB9H663</accession>
<comment type="caution">
    <text evidence="1">The sequence shown here is derived from an EMBL/GenBank/DDBJ whole genome shotgun (WGS) entry which is preliminary data.</text>
</comment>
<dbReference type="Proteomes" id="UP001055811">
    <property type="component" value="Linkage Group LG01"/>
</dbReference>
<keyword evidence="2" id="KW-1185">Reference proteome</keyword>
<organism evidence="1 2">
    <name type="scientific">Cichorium intybus</name>
    <name type="common">Chicory</name>
    <dbReference type="NCBI Taxonomy" id="13427"/>
    <lineage>
        <taxon>Eukaryota</taxon>
        <taxon>Viridiplantae</taxon>
        <taxon>Streptophyta</taxon>
        <taxon>Embryophyta</taxon>
        <taxon>Tracheophyta</taxon>
        <taxon>Spermatophyta</taxon>
        <taxon>Magnoliopsida</taxon>
        <taxon>eudicotyledons</taxon>
        <taxon>Gunneridae</taxon>
        <taxon>Pentapetalae</taxon>
        <taxon>asterids</taxon>
        <taxon>campanulids</taxon>
        <taxon>Asterales</taxon>
        <taxon>Asteraceae</taxon>
        <taxon>Cichorioideae</taxon>
        <taxon>Cichorieae</taxon>
        <taxon>Cichoriinae</taxon>
        <taxon>Cichorium</taxon>
    </lineage>
</organism>
<evidence type="ECO:0000313" key="1">
    <source>
        <dbReference type="EMBL" id="KAI3790840.1"/>
    </source>
</evidence>
<sequence length="290" mass="32578">MFSMIYHKTEVWFISINLKSGSGSEVWSLTESLTSSSNIDTCFFFEVAAGHFQGKASSLKVHQISTPVNVTQRLTGCHGGEAQCGANRGCVYRVITRKGCGQADTWASSQGAMFESVLKASCEIIDYGWTKDRAPVDTFIMGLATSIRERNDYEEEVRASQLHQILVKFGSVAGGCFISSCRCFKPTISDGKFDLSRLLTAEGQSMQVMRRYGVEEPYENLDMVSQMIPIERQHTNRSKPQSDTEQQINKNDQNQTPTQPTRRSIETTTERRRKSKPKYTNGQTKRHPSN</sequence>
<proteinExistence type="predicted"/>
<reference evidence="1 2" key="2">
    <citation type="journal article" date="2022" name="Mol. Ecol. Resour.">
        <title>The genomes of chicory, endive, great burdock and yacon provide insights into Asteraceae paleo-polyploidization history and plant inulin production.</title>
        <authorList>
            <person name="Fan W."/>
            <person name="Wang S."/>
            <person name="Wang H."/>
            <person name="Wang A."/>
            <person name="Jiang F."/>
            <person name="Liu H."/>
            <person name="Zhao H."/>
            <person name="Xu D."/>
            <person name="Zhang Y."/>
        </authorList>
    </citation>
    <scope>NUCLEOTIDE SEQUENCE [LARGE SCALE GENOMIC DNA]</scope>
    <source>
        <strain evidence="2">cv. Punajuju</strain>
        <tissue evidence="1">Leaves</tissue>
    </source>
</reference>
<evidence type="ECO:0000313" key="2">
    <source>
        <dbReference type="Proteomes" id="UP001055811"/>
    </source>
</evidence>
<dbReference type="EMBL" id="CM042009">
    <property type="protein sequence ID" value="KAI3790840.1"/>
    <property type="molecule type" value="Genomic_DNA"/>
</dbReference>
<gene>
    <name evidence="1" type="ORF">L2E82_04201</name>
</gene>
<protein>
    <submittedName>
        <fullName evidence="1">Uncharacterized protein</fullName>
    </submittedName>
</protein>
<name>A0ACB9H663_CICIN</name>